<proteinExistence type="predicted"/>
<feature type="region of interest" description="Disordered" evidence="1">
    <location>
        <begin position="350"/>
        <end position="387"/>
    </location>
</feature>
<evidence type="ECO:0000313" key="2">
    <source>
        <dbReference type="EMBL" id="RHY98842.1"/>
    </source>
</evidence>
<sequence>MRDSMLHLRQILTTHTKVESVARLASLKTTKPLWDQLATYQSESFASVFEDASELESQVEQFSREQELLTVQVERAEGLVGAKEAAWKAAVWVHMGASVRVQRWQSSLHAVLHLVLDLETKRQRALELDLHLHAGVADDLHQNGGTIPAPIIADVLVVDSTLIESSMLRLELQKQTRLTQRSANRVRVLERMYDDDNDDDDNRKSQAIILARLKPVGAVATDGMASKYSDTFTPPLERLMTEKEFRVAIGAINQTVADYFPCMCCVVYAYVGYALTCGLILCCARPCTSEVDLHVRRVLRRINRKDIFQNHGIRWRLRRTRWTSWIEVSHSPEHDIRRIVVTIPDVRRMSVPIPSSSHRPSSRPASPVGGSSSGPPIPNDRRPSSPL</sequence>
<dbReference type="AlphaFoldDB" id="A0A418DRX3"/>
<gene>
    <name evidence="2" type="ORF">DYB26_010887</name>
</gene>
<protein>
    <submittedName>
        <fullName evidence="2">Uncharacterized protein</fullName>
    </submittedName>
</protein>
<feature type="compositionally biased region" description="Low complexity" evidence="1">
    <location>
        <begin position="350"/>
        <end position="374"/>
    </location>
</feature>
<evidence type="ECO:0000313" key="3">
    <source>
        <dbReference type="Proteomes" id="UP000286510"/>
    </source>
</evidence>
<reference evidence="2 3" key="1">
    <citation type="submission" date="2018-08" db="EMBL/GenBank/DDBJ databases">
        <title>Aphanomyces genome sequencing and annotation.</title>
        <authorList>
            <person name="Minardi D."/>
            <person name="Oidtmann B."/>
            <person name="Van Der Giezen M."/>
            <person name="Studholme D.J."/>
        </authorList>
    </citation>
    <scope>NUCLEOTIDE SEQUENCE [LARGE SCALE GENOMIC DNA]</scope>
    <source>
        <strain evidence="2 3">FDL457</strain>
    </source>
</reference>
<organism evidence="2 3">
    <name type="scientific">Aphanomyces astaci</name>
    <name type="common">Crayfish plague agent</name>
    <dbReference type="NCBI Taxonomy" id="112090"/>
    <lineage>
        <taxon>Eukaryota</taxon>
        <taxon>Sar</taxon>
        <taxon>Stramenopiles</taxon>
        <taxon>Oomycota</taxon>
        <taxon>Saprolegniomycetes</taxon>
        <taxon>Saprolegniales</taxon>
        <taxon>Verrucalvaceae</taxon>
        <taxon>Aphanomyces</taxon>
    </lineage>
</organism>
<dbReference type="VEuPathDB" id="FungiDB:H257_07180"/>
<comment type="caution">
    <text evidence="2">The sequence shown here is derived from an EMBL/GenBank/DDBJ whole genome shotgun (WGS) entry which is preliminary data.</text>
</comment>
<name>A0A418DRX3_APHAT</name>
<evidence type="ECO:0000256" key="1">
    <source>
        <dbReference type="SAM" id="MobiDB-lite"/>
    </source>
</evidence>
<accession>A0A418DRX3</accession>
<dbReference type="EMBL" id="QUTF01019777">
    <property type="protein sequence ID" value="RHY98842.1"/>
    <property type="molecule type" value="Genomic_DNA"/>
</dbReference>
<dbReference type="Proteomes" id="UP000286510">
    <property type="component" value="Unassembled WGS sequence"/>
</dbReference>